<name>A0AAE0XKF6_9PEZI</name>
<feature type="signal peptide" evidence="1">
    <location>
        <begin position="1"/>
        <end position="18"/>
    </location>
</feature>
<dbReference type="AlphaFoldDB" id="A0AAE0XKF6"/>
<protein>
    <recommendedName>
        <fullName evidence="4">AA1-like domain-containing protein</fullName>
    </recommendedName>
</protein>
<keyword evidence="1" id="KW-0732">Signal</keyword>
<evidence type="ECO:0000313" key="3">
    <source>
        <dbReference type="Proteomes" id="UP001270362"/>
    </source>
</evidence>
<evidence type="ECO:0000313" key="2">
    <source>
        <dbReference type="EMBL" id="KAK3695023.1"/>
    </source>
</evidence>
<reference evidence="2" key="1">
    <citation type="journal article" date="2023" name="Mol. Phylogenet. Evol.">
        <title>Genome-scale phylogeny and comparative genomics of the fungal order Sordariales.</title>
        <authorList>
            <person name="Hensen N."/>
            <person name="Bonometti L."/>
            <person name="Westerberg I."/>
            <person name="Brannstrom I.O."/>
            <person name="Guillou S."/>
            <person name="Cros-Aarteil S."/>
            <person name="Calhoun S."/>
            <person name="Haridas S."/>
            <person name="Kuo A."/>
            <person name="Mondo S."/>
            <person name="Pangilinan J."/>
            <person name="Riley R."/>
            <person name="LaButti K."/>
            <person name="Andreopoulos B."/>
            <person name="Lipzen A."/>
            <person name="Chen C."/>
            <person name="Yan M."/>
            <person name="Daum C."/>
            <person name="Ng V."/>
            <person name="Clum A."/>
            <person name="Steindorff A."/>
            <person name="Ohm R.A."/>
            <person name="Martin F."/>
            <person name="Silar P."/>
            <person name="Natvig D.O."/>
            <person name="Lalanne C."/>
            <person name="Gautier V."/>
            <person name="Ament-Velasquez S.L."/>
            <person name="Kruys A."/>
            <person name="Hutchinson M.I."/>
            <person name="Powell A.J."/>
            <person name="Barry K."/>
            <person name="Miller A.N."/>
            <person name="Grigoriev I.V."/>
            <person name="Debuchy R."/>
            <person name="Gladieux P."/>
            <person name="Hiltunen Thoren M."/>
            <person name="Johannesson H."/>
        </authorList>
    </citation>
    <scope>NUCLEOTIDE SEQUENCE</scope>
    <source>
        <strain evidence="2">CBS 314.62</strain>
    </source>
</reference>
<proteinExistence type="predicted"/>
<keyword evidence="3" id="KW-1185">Reference proteome</keyword>
<sequence length="183" mass="19365">MMLHAIFALVAAIPLAAALPAKPAYRLPMAMLNVLSESDGCVLPVGFVVQNFQIWTPAPNNKQSINIDFELIDDSTGISTPCQFNETSTSSGPSGLTARYACDNPTVQFIWEDNVLTVIEKACPGSSSAMGFEASGSVKPPLTCVPTSSNTTFGAGSACFSSEYGIPQNYTSLQPSPQDAQQY</sequence>
<feature type="chain" id="PRO_5042211351" description="AA1-like domain-containing protein" evidence="1">
    <location>
        <begin position="19"/>
        <end position="183"/>
    </location>
</feature>
<organism evidence="2 3">
    <name type="scientific">Podospora appendiculata</name>
    <dbReference type="NCBI Taxonomy" id="314037"/>
    <lineage>
        <taxon>Eukaryota</taxon>
        <taxon>Fungi</taxon>
        <taxon>Dikarya</taxon>
        <taxon>Ascomycota</taxon>
        <taxon>Pezizomycotina</taxon>
        <taxon>Sordariomycetes</taxon>
        <taxon>Sordariomycetidae</taxon>
        <taxon>Sordariales</taxon>
        <taxon>Podosporaceae</taxon>
        <taxon>Podospora</taxon>
    </lineage>
</organism>
<reference evidence="2" key="2">
    <citation type="submission" date="2023-06" db="EMBL/GenBank/DDBJ databases">
        <authorList>
            <consortium name="Lawrence Berkeley National Laboratory"/>
            <person name="Haridas S."/>
            <person name="Hensen N."/>
            <person name="Bonometti L."/>
            <person name="Westerberg I."/>
            <person name="Brannstrom I.O."/>
            <person name="Guillou S."/>
            <person name="Cros-Aarteil S."/>
            <person name="Calhoun S."/>
            <person name="Kuo A."/>
            <person name="Mondo S."/>
            <person name="Pangilinan J."/>
            <person name="Riley R."/>
            <person name="Labutti K."/>
            <person name="Andreopoulos B."/>
            <person name="Lipzen A."/>
            <person name="Chen C."/>
            <person name="Yanf M."/>
            <person name="Daum C."/>
            <person name="Ng V."/>
            <person name="Clum A."/>
            <person name="Steindorff A."/>
            <person name="Ohm R."/>
            <person name="Martin F."/>
            <person name="Silar P."/>
            <person name="Natvig D."/>
            <person name="Lalanne C."/>
            <person name="Gautier V."/>
            <person name="Ament-Velasquez S.L."/>
            <person name="Kruys A."/>
            <person name="Hutchinson M.I."/>
            <person name="Powell A.J."/>
            <person name="Barry K."/>
            <person name="Miller A.N."/>
            <person name="Grigoriev I.V."/>
            <person name="Debuchy R."/>
            <person name="Gladieux P."/>
            <person name="Thoren M.H."/>
            <person name="Johannesson H."/>
        </authorList>
    </citation>
    <scope>NUCLEOTIDE SEQUENCE</scope>
    <source>
        <strain evidence="2">CBS 314.62</strain>
    </source>
</reference>
<accession>A0AAE0XKF6</accession>
<dbReference type="EMBL" id="JAULSO010000001">
    <property type="protein sequence ID" value="KAK3695023.1"/>
    <property type="molecule type" value="Genomic_DNA"/>
</dbReference>
<evidence type="ECO:0008006" key="4">
    <source>
        <dbReference type="Google" id="ProtNLM"/>
    </source>
</evidence>
<gene>
    <name evidence="2" type="ORF">B0T22DRAFT_438059</name>
</gene>
<dbReference type="Proteomes" id="UP001270362">
    <property type="component" value="Unassembled WGS sequence"/>
</dbReference>
<comment type="caution">
    <text evidence="2">The sequence shown here is derived from an EMBL/GenBank/DDBJ whole genome shotgun (WGS) entry which is preliminary data.</text>
</comment>
<evidence type="ECO:0000256" key="1">
    <source>
        <dbReference type="SAM" id="SignalP"/>
    </source>
</evidence>